<sequence length="160" mass="18085">ADMIIGIRNVFMNELLTTKYTLPIIVGDTQMLREVAITQKDAKEVPKTGGYFFNKKLREYAAVITSGTSRVAKQIAAEVYRLYVQSKQQKLKQWVFIVAFNILELRNELISCIVQQCTFVFQQSMQSDLHRIQLVKVGINKSIVPISEALLAVEAQDSSA</sequence>
<accession>A0A5J4PZ85</accession>
<proteinExistence type="predicted"/>
<protein>
    <submittedName>
        <fullName evidence="1">Uncharacterized protein</fullName>
    </submittedName>
</protein>
<dbReference type="AlphaFoldDB" id="A0A5J4PZ85"/>
<reference evidence="1 2" key="1">
    <citation type="submission" date="2019-03" db="EMBL/GenBank/DDBJ databases">
        <title>Single cell metagenomics reveals metabolic interactions within the superorganism composed of flagellate Streblomastix strix and complex community of Bacteroidetes bacteria on its surface.</title>
        <authorList>
            <person name="Treitli S.C."/>
            <person name="Kolisko M."/>
            <person name="Husnik F."/>
            <person name="Keeling P."/>
            <person name="Hampl V."/>
        </authorList>
    </citation>
    <scope>NUCLEOTIDE SEQUENCE [LARGE SCALE GENOMIC DNA]</scope>
    <source>
        <strain evidence="1">ST1C</strain>
    </source>
</reference>
<dbReference type="EMBL" id="SNRW01048104">
    <property type="protein sequence ID" value="KAA6313904.1"/>
    <property type="molecule type" value="Genomic_DNA"/>
</dbReference>
<gene>
    <name evidence="1" type="ORF">EZS28_055673</name>
</gene>
<evidence type="ECO:0000313" key="1">
    <source>
        <dbReference type="EMBL" id="KAA6313904.1"/>
    </source>
</evidence>
<feature type="non-terminal residue" evidence="1">
    <location>
        <position position="1"/>
    </location>
</feature>
<evidence type="ECO:0000313" key="2">
    <source>
        <dbReference type="Proteomes" id="UP000324800"/>
    </source>
</evidence>
<dbReference type="Proteomes" id="UP000324800">
    <property type="component" value="Unassembled WGS sequence"/>
</dbReference>
<organism evidence="1 2">
    <name type="scientific">Streblomastix strix</name>
    <dbReference type="NCBI Taxonomy" id="222440"/>
    <lineage>
        <taxon>Eukaryota</taxon>
        <taxon>Metamonada</taxon>
        <taxon>Preaxostyla</taxon>
        <taxon>Oxymonadida</taxon>
        <taxon>Streblomastigidae</taxon>
        <taxon>Streblomastix</taxon>
    </lineage>
</organism>
<name>A0A5J4PZ85_9EUKA</name>
<comment type="caution">
    <text evidence="1">The sequence shown here is derived from an EMBL/GenBank/DDBJ whole genome shotgun (WGS) entry which is preliminary data.</text>
</comment>